<feature type="coiled-coil region" evidence="1">
    <location>
        <begin position="871"/>
        <end position="946"/>
    </location>
</feature>
<dbReference type="InterPro" id="IPR013783">
    <property type="entry name" value="Ig-like_fold"/>
</dbReference>
<feature type="compositionally biased region" description="Basic and acidic residues" evidence="2">
    <location>
        <begin position="1694"/>
        <end position="1704"/>
    </location>
</feature>
<proteinExistence type="predicted"/>
<feature type="compositionally biased region" description="Low complexity" evidence="2">
    <location>
        <begin position="1406"/>
        <end position="1424"/>
    </location>
</feature>
<accession>A0AAV1PJ68</accession>
<dbReference type="InterPro" id="IPR032771">
    <property type="entry name" value="DUF4527"/>
</dbReference>
<dbReference type="Pfam" id="PF15030">
    <property type="entry name" value="DUF4527"/>
    <property type="match status" value="1"/>
</dbReference>
<feature type="domain" description="RIMS-binding protein 1/2/3 Fn3" evidence="3">
    <location>
        <begin position="1702"/>
        <end position="1796"/>
    </location>
</feature>
<feature type="coiled-coil region" evidence="1">
    <location>
        <begin position="556"/>
        <end position="622"/>
    </location>
</feature>
<dbReference type="InterPro" id="IPR057884">
    <property type="entry name" value="FN3_RIM-BP1/2/3"/>
</dbReference>
<feature type="region of interest" description="Disordered" evidence="2">
    <location>
        <begin position="1327"/>
        <end position="1432"/>
    </location>
</feature>
<keyword evidence="1" id="KW-0175">Coiled coil</keyword>
<dbReference type="Gene3D" id="2.60.40.10">
    <property type="entry name" value="Immunoglobulins"/>
    <property type="match status" value="1"/>
</dbReference>
<evidence type="ECO:0000313" key="5">
    <source>
        <dbReference type="Proteomes" id="UP001314229"/>
    </source>
</evidence>
<organism evidence="4 5">
    <name type="scientific">Scomber scombrus</name>
    <name type="common">Atlantic mackerel</name>
    <name type="synonym">Scomber vernalis</name>
    <dbReference type="NCBI Taxonomy" id="13677"/>
    <lineage>
        <taxon>Eukaryota</taxon>
        <taxon>Metazoa</taxon>
        <taxon>Chordata</taxon>
        <taxon>Craniata</taxon>
        <taxon>Vertebrata</taxon>
        <taxon>Euteleostomi</taxon>
        <taxon>Actinopterygii</taxon>
        <taxon>Neopterygii</taxon>
        <taxon>Teleostei</taxon>
        <taxon>Neoteleostei</taxon>
        <taxon>Acanthomorphata</taxon>
        <taxon>Pelagiaria</taxon>
        <taxon>Scombriformes</taxon>
        <taxon>Scombridae</taxon>
        <taxon>Scomber</taxon>
    </lineage>
</organism>
<feature type="region of interest" description="Disordered" evidence="2">
    <location>
        <begin position="1677"/>
        <end position="1706"/>
    </location>
</feature>
<feature type="coiled-coil region" evidence="1">
    <location>
        <begin position="1014"/>
        <end position="1187"/>
    </location>
</feature>
<evidence type="ECO:0000313" key="4">
    <source>
        <dbReference type="EMBL" id="CAK6971931.1"/>
    </source>
</evidence>
<gene>
    <name evidence="4" type="ORF">FSCOSCO3_A017027</name>
</gene>
<feature type="region of interest" description="Disordered" evidence="2">
    <location>
        <begin position="199"/>
        <end position="242"/>
    </location>
</feature>
<dbReference type="EMBL" id="CAWUFR010000189">
    <property type="protein sequence ID" value="CAK6971931.1"/>
    <property type="molecule type" value="Genomic_DNA"/>
</dbReference>
<feature type="region of interest" description="Disordered" evidence="2">
    <location>
        <begin position="403"/>
        <end position="428"/>
    </location>
</feature>
<feature type="coiled-coil region" evidence="1">
    <location>
        <begin position="104"/>
        <end position="163"/>
    </location>
</feature>
<protein>
    <submittedName>
        <fullName evidence="4">Golgin subfamily B member 1-like</fullName>
    </submittedName>
</protein>
<dbReference type="Pfam" id="PF25523">
    <property type="entry name" value="Ig_RIMBP2"/>
    <property type="match status" value="1"/>
</dbReference>
<evidence type="ECO:0000256" key="1">
    <source>
        <dbReference type="SAM" id="Coils"/>
    </source>
</evidence>
<feature type="coiled-coil region" evidence="1">
    <location>
        <begin position="301"/>
        <end position="335"/>
    </location>
</feature>
<evidence type="ECO:0000259" key="3">
    <source>
        <dbReference type="Pfam" id="PF25523"/>
    </source>
</evidence>
<feature type="compositionally biased region" description="Basic and acidic residues" evidence="2">
    <location>
        <begin position="199"/>
        <end position="216"/>
    </location>
</feature>
<reference evidence="4 5" key="1">
    <citation type="submission" date="2024-01" db="EMBL/GenBank/DDBJ databases">
        <authorList>
            <person name="Alioto T."/>
            <person name="Alioto T."/>
            <person name="Gomez Garrido J."/>
        </authorList>
    </citation>
    <scope>NUCLEOTIDE SEQUENCE [LARGE SCALE GENOMIC DNA]</scope>
</reference>
<name>A0AAV1PJ68_SCOSC</name>
<comment type="caution">
    <text evidence="4">The sequence shown here is derived from an EMBL/GenBank/DDBJ whole genome shotgun (WGS) entry which is preliminary data.</text>
</comment>
<dbReference type="Proteomes" id="UP001314229">
    <property type="component" value="Unassembled WGS sequence"/>
</dbReference>
<dbReference type="PANTHER" id="PTHR36866">
    <property type="entry name" value="CHROMOSOME 4 OPEN READING FRAME 50"/>
    <property type="match status" value="1"/>
</dbReference>
<evidence type="ECO:0000256" key="2">
    <source>
        <dbReference type="SAM" id="MobiDB-lite"/>
    </source>
</evidence>
<keyword evidence="5" id="KW-1185">Reference proteome</keyword>
<feature type="compositionally biased region" description="Basic and acidic residues" evidence="2">
    <location>
        <begin position="223"/>
        <end position="242"/>
    </location>
</feature>
<feature type="compositionally biased region" description="Polar residues" evidence="2">
    <location>
        <begin position="1375"/>
        <end position="1386"/>
    </location>
</feature>
<dbReference type="PANTHER" id="PTHR36866:SF1">
    <property type="entry name" value="GENE 1043-RELATED"/>
    <property type="match status" value="1"/>
</dbReference>
<sequence>MAATGNTSVPMVTGSIGTDPDPQVLCDRVKVCEQHAGSTIQSDSYLWNRIRELERSEKSLLLRLYQLASASHLPSMQHTQRLDQRLHMLREEVRTMTQDKERGERVWRERLQRCQRQLKAKEEEMSRQSQYFENFKAQLQHKLSLARDREQSLQNRIHTLEKQLLDMTVSAATGVATISAVRITAGTLTQWEEQERLLSMRGEGEGEEEKKEERRKQWQPNKGTEREGRQEGDERKTDIKENSNEARLQSFILSLQEDLRVLLEREESGMTEWRRLTEQLQEAQENSHFLCCKVEEMKAAVQQLKLSEISLMEEAEELREENHRLQQNLRDAANQTPSQSSTILESTYPSPGNSLLSCSPVVPMNTNPTGHYSDESCGKVQLILDEREGQSHSSAVVPVHHQAAAESTQNNTEDPPAPAKLDTLSSPETDSPNLITCLASKSNLSLKSLSATTETVDDFKLGTWCSRGVLNLEEIPSEESDALKEAYRSLGLGEDLEALQEQRGPLEAALQTQEQLQVMAQYNTELKSQLRKQAEEQETEAFPVHSNTILAQDNLVQALNQENRALANRIQELLAHIELREQEMKTEQTQQREHIFGLKEDLARLEQDNQEQGCLITELTRKTEDDLNTIMDLQQKLVESRECKEGSQVDKELCGSQWQSEYTAATSGSCQQNNLEEHVHSLVENLLKGDEEPQLMLSQQLDNLNTASALDCQHNKHNNALQNSPQTNVHVSSVTDEVDQLTKSVHSLKTEQEELICQMNSLREEQKEVALSVQTQTEEKQHLTRTVWGLKEEKDRISQSLVGIKQEREHLTRTVCGLKDERDQFIRSVNSLKEEKEHFIMCLSGHEREKEKLLESLSTGREEVDQTVKSLQSLQKESNQLSQSVLSLKLEREELTDSLKSLTEQRDQEQLSSVLQEDQDTLLKSVSSLKEEKERIEHSISFLKQEEKQTIRLFQGIREERNSLQTGFHSQTQTQEANQKHLLNQNVVWLTKKTENTVGTGDNAAHRCPINNYKENSKQEQSDLMREIEALGAKLKKSQEELDKSHIQTKRLNSELCQSEARREEAERRAAQVADEVMRLTDEANQMEETNKENDRLMTQVKELQSKLTGQVRENTNALSLKAQIEEEYNILTAQLKAKTVALEELNSEYIALKRGQGSRDDLSTVLMSLRTRYNNIKAKYEALLKKKSQTDLDIAPLKAKLSCLVVKCQESNSLLMQMMKVMHKQGCVDSTLMQQVEQLLCDTALQDYTAAFTPGITVKTQNHLSGFTPEFILKVQDYSGGFTPDQTFLAAIPPVNQHQNEFTTESGVKCGKSDKHSSIVTTEFTTPLHGVGDSTPTPTVKKNANLPLPTSPVQEHARVQKAPSPIPALGDGFSPNTTQLSSSASVPEKLGFPDKKALSSPDPTSSSEVRGGSSLSLAPPSSAIHVSPSRRLSSPEKIINLHEQLQKTLFSSYQAPVIRGRKQQSRKSLLFSAPADLSPTSQIKILSVNTPHPNHLPATSVSSQANHTPIVTTKPVATTKSTTLFNAVASRSANVSFSPDMFTKHCLKSDMSTITSALSSSSSSSINTVASSKDKSALNRGTNIPISPELKRQSTAIHNANHTATTTFNTVRSAATDSNVLIYLDTNPKTTASDTTAMSISTAAKASILSMTSNPNPAPAYDGLIFNLPCTQSAHCSPERSSKSNRKSPAAPEKPKTRPKPEAPADVCSVEVIKTVGQSSLLIGWERPPLDELGCSNGTFVYGYRVFVDGDFHKSVMSSACTKCILENVDLSVPLHLSVQTLGSNGLNSNSVHTMYRTSVSTDHN</sequence>